<keyword evidence="1" id="KW-0812">Transmembrane</keyword>
<gene>
    <name evidence="2" type="ORF">yberc0001_950</name>
</gene>
<evidence type="ECO:0000313" key="2">
    <source>
        <dbReference type="EMBL" id="EEQ08130.1"/>
    </source>
</evidence>
<comment type="caution">
    <text evidence="2">The sequence shown here is derived from an EMBL/GenBank/DDBJ whole genome shotgun (WGS) entry which is preliminary data.</text>
</comment>
<protein>
    <submittedName>
        <fullName evidence="2">Uncharacterized protein</fullName>
    </submittedName>
</protein>
<reference evidence="2" key="1">
    <citation type="submission" date="2008-12" db="EMBL/GenBank/DDBJ databases">
        <title>Annotation of the Yersinia bercovieri ATCC 43970 genome.</title>
        <authorList>
            <person name="Read T.D."/>
            <person name="Akmal A."/>
            <person name="Bishop-Lilly K."/>
            <person name="Chen P.E."/>
            <person name="Cook C."/>
            <person name="Kiley M.P."/>
            <person name="Lentz S."/>
            <person name="Mateczun A."/>
            <person name="Nagarajan N."/>
            <person name="Nolan N."/>
            <person name="Osborne B.I."/>
            <person name="Pop M."/>
            <person name="Sozhamannan S."/>
            <person name="Stewart A.C."/>
            <person name="Sulakvelidze A."/>
            <person name="Thomason B."/>
            <person name="Willner K."/>
            <person name="Zwick M.E."/>
        </authorList>
    </citation>
    <scope>NUCLEOTIDE SEQUENCE [LARGE SCALE GENOMIC DNA]</scope>
    <source>
        <strain evidence="2">ATCC 43970</strain>
    </source>
</reference>
<evidence type="ECO:0000256" key="1">
    <source>
        <dbReference type="SAM" id="Phobius"/>
    </source>
</evidence>
<name>A0ABP2E842_YERBE</name>
<keyword evidence="1" id="KW-1133">Transmembrane helix</keyword>
<feature type="transmembrane region" description="Helical" evidence="1">
    <location>
        <begin position="21"/>
        <end position="38"/>
    </location>
</feature>
<organism evidence="2 3">
    <name type="scientific">Yersinia bercovieri ATCC 43970</name>
    <dbReference type="NCBI Taxonomy" id="349968"/>
    <lineage>
        <taxon>Bacteria</taxon>
        <taxon>Pseudomonadati</taxon>
        <taxon>Pseudomonadota</taxon>
        <taxon>Gammaproteobacteria</taxon>
        <taxon>Enterobacterales</taxon>
        <taxon>Yersiniaceae</taxon>
        <taxon>Yersinia</taxon>
    </lineage>
</organism>
<dbReference type="EMBL" id="AALC02000004">
    <property type="protein sequence ID" value="EEQ08130.1"/>
    <property type="molecule type" value="Genomic_DNA"/>
</dbReference>
<keyword evidence="3" id="KW-1185">Reference proteome</keyword>
<accession>A0ABP2E842</accession>
<dbReference type="Proteomes" id="UP000010319">
    <property type="component" value="Unassembled WGS sequence"/>
</dbReference>
<sequence>MREMGSLSQFRTMVVLAAENRWLLACYIMLGKIILLSIG</sequence>
<evidence type="ECO:0000313" key="3">
    <source>
        <dbReference type="Proteomes" id="UP000010319"/>
    </source>
</evidence>
<proteinExistence type="predicted"/>
<keyword evidence="1" id="KW-0472">Membrane</keyword>